<keyword evidence="5 7" id="KW-0040">ANK repeat</keyword>
<dbReference type="PROSITE" id="PS50297">
    <property type="entry name" value="ANK_REP_REGION"/>
    <property type="match status" value="3"/>
</dbReference>
<dbReference type="SUPFAM" id="SSF48403">
    <property type="entry name" value="Ankyrin repeat"/>
    <property type="match status" value="1"/>
</dbReference>
<comment type="subcellular location">
    <subcellularLocation>
        <location evidence="1">Membrane</location>
        <topology evidence="1">Multi-pass membrane protein</topology>
    </subcellularLocation>
</comment>
<dbReference type="Pfam" id="PF12796">
    <property type="entry name" value="Ank_2"/>
    <property type="match status" value="2"/>
</dbReference>
<comment type="catalytic activity">
    <reaction evidence="8">
        <text>L-cysteinyl-[protein] + hexadecanoyl-CoA = S-hexadecanoyl-L-cysteinyl-[protein] + CoA</text>
        <dbReference type="Rhea" id="RHEA:36683"/>
        <dbReference type="Rhea" id="RHEA-COMP:10131"/>
        <dbReference type="Rhea" id="RHEA-COMP:11032"/>
        <dbReference type="ChEBI" id="CHEBI:29950"/>
        <dbReference type="ChEBI" id="CHEBI:57287"/>
        <dbReference type="ChEBI" id="CHEBI:57379"/>
        <dbReference type="ChEBI" id="CHEBI:74151"/>
        <dbReference type="EC" id="2.3.1.225"/>
    </reaction>
</comment>
<evidence type="ECO:0000256" key="7">
    <source>
        <dbReference type="PROSITE-ProRule" id="PRU00023"/>
    </source>
</evidence>
<dbReference type="InterPro" id="IPR036770">
    <property type="entry name" value="Ankyrin_rpt-contain_sf"/>
</dbReference>
<feature type="repeat" description="ANK" evidence="7">
    <location>
        <begin position="117"/>
        <end position="149"/>
    </location>
</feature>
<protein>
    <recommendedName>
        <fullName evidence="8">Palmitoyltransferase</fullName>
        <ecNumber evidence="8">2.3.1.225</ecNumber>
    </recommendedName>
</protein>
<dbReference type="EC" id="2.3.1.225" evidence="8"/>
<evidence type="ECO:0000313" key="11">
    <source>
        <dbReference type="Proteomes" id="UP000481153"/>
    </source>
</evidence>
<keyword evidence="8" id="KW-0012">Acyltransferase</keyword>
<evidence type="ECO:0000256" key="4">
    <source>
        <dbReference type="ARBA" id="ARBA00022989"/>
    </source>
</evidence>
<evidence type="ECO:0000256" key="6">
    <source>
        <dbReference type="ARBA" id="ARBA00023136"/>
    </source>
</evidence>
<name>A0A6G0WKD7_9STRA</name>
<feature type="domain" description="Palmitoyltransferase DHHC" evidence="9">
    <location>
        <begin position="457"/>
        <end position="581"/>
    </location>
</feature>
<evidence type="ECO:0000256" key="5">
    <source>
        <dbReference type="ARBA" id="ARBA00023043"/>
    </source>
</evidence>
<evidence type="ECO:0000256" key="1">
    <source>
        <dbReference type="ARBA" id="ARBA00004141"/>
    </source>
</evidence>
<evidence type="ECO:0000256" key="2">
    <source>
        <dbReference type="ARBA" id="ARBA00022692"/>
    </source>
</evidence>
<dbReference type="EMBL" id="VJMJ01000191">
    <property type="protein sequence ID" value="KAF0727699.1"/>
    <property type="molecule type" value="Genomic_DNA"/>
</dbReference>
<evidence type="ECO:0000256" key="8">
    <source>
        <dbReference type="RuleBase" id="RU079119"/>
    </source>
</evidence>
<feature type="transmembrane region" description="Helical" evidence="8">
    <location>
        <begin position="264"/>
        <end position="297"/>
    </location>
</feature>
<dbReference type="Gene3D" id="1.25.40.20">
    <property type="entry name" value="Ankyrin repeat-containing domain"/>
    <property type="match status" value="2"/>
</dbReference>
<comment type="similarity">
    <text evidence="8">Belongs to the DHHC palmitoyltransferase family.</text>
</comment>
<dbReference type="InterPro" id="IPR002110">
    <property type="entry name" value="Ankyrin_rpt"/>
</dbReference>
<keyword evidence="3" id="KW-0677">Repeat</keyword>
<feature type="transmembrane region" description="Helical" evidence="8">
    <location>
        <begin position="370"/>
        <end position="391"/>
    </location>
</feature>
<sequence length="631" mass="70203">MEQIVYQGSSIYDAALKGDFPLVVLIWGMAAAQRVSPFAVDVNQNSAVHYAAVGGNVEILHFFAQQAALVGPDSTTIIDAPNNTGETPLIRAAHVGNVLAVKVLVDLGCNLLHQDFNGNTAAHHAAHEGHLWTLHYLLEAQVDLDVVAGGQCLMQRDVLQWACDGGKTQIIDYLLERGHDPNIPDIEGRTALHHAILDGDKPLVKKLLAHGAKADTSDDRGLTALSTANNLRRNTIVNMLLAPISRSTASKSLSKPRRTRIHVMLLYAVLWLGCLILCVWAPWYIFFPGLFLALYLSMRTMAHRNHKHGKKAHSKQTFPPQVALTLIRQTRGSVFEIQENQEELMRHIQPEKPPSCPSRAWTWFKSQPEVAIGLWFGWLAGFSLCLGYRIYVDAESSVTFGFWTDNAVLVIALLSMEFICLVIWMCLICGDSGRVDTSALDFPKMLDRAATGFAPSDQSHCSTCLVTKPLRSKHCAQCGICVGRMDHHCIWINTCVGFGNQRLFVVFLALHLIVVALYLALFLLYVSARHTYLEILLKDSLPEVVVIFWAIMTCIFLGKLLVDQLGGIARNLTLNEKINWKRYAYLNSKGTTISNPFDHGWRANFAEFAMQSVDYMSLFTVPTAKESIKEP</sequence>
<evidence type="ECO:0000256" key="3">
    <source>
        <dbReference type="ARBA" id="ARBA00022737"/>
    </source>
</evidence>
<dbReference type="GO" id="GO:0019706">
    <property type="term" value="F:protein-cysteine S-palmitoyltransferase activity"/>
    <property type="evidence" value="ECO:0007669"/>
    <property type="project" value="UniProtKB-EC"/>
</dbReference>
<dbReference type="AlphaFoldDB" id="A0A6G0WKD7"/>
<dbReference type="PROSITE" id="PS50088">
    <property type="entry name" value="ANK_REPEAT"/>
    <property type="match status" value="3"/>
</dbReference>
<feature type="transmembrane region" description="Helical" evidence="8">
    <location>
        <begin position="544"/>
        <end position="562"/>
    </location>
</feature>
<dbReference type="Proteomes" id="UP000481153">
    <property type="component" value="Unassembled WGS sequence"/>
</dbReference>
<proteinExistence type="inferred from homology"/>
<dbReference type="GO" id="GO:0016020">
    <property type="term" value="C:membrane"/>
    <property type="evidence" value="ECO:0007669"/>
    <property type="project" value="UniProtKB-SubCell"/>
</dbReference>
<dbReference type="PROSITE" id="PS50216">
    <property type="entry name" value="DHHC"/>
    <property type="match status" value="1"/>
</dbReference>
<comment type="domain">
    <text evidence="8">The DHHC domain is required for palmitoyltransferase activity.</text>
</comment>
<feature type="transmembrane region" description="Helical" evidence="8">
    <location>
        <begin position="503"/>
        <end position="524"/>
    </location>
</feature>
<dbReference type="PANTHER" id="PTHR24161">
    <property type="entry name" value="ANK_REP_REGION DOMAIN-CONTAINING PROTEIN-RELATED"/>
    <property type="match status" value="1"/>
</dbReference>
<organism evidence="10 11">
    <name type="scientific">Aphanomyces euteiches</name>
    <dbReference type="NCBI Taxonomy" id="100861"/>
    <lineage>
        <taxon>Eukaryota</taxon>
        <taxon>Sar</taxon>
        <taxon>Stramenopiles</taxon>
        <taxon>Oomycota</taxon>
        <taxon>Saprolegniomycetes</taxon>
        <taxon>Saprolegniales</taxon>
        <taxon>Verrucalvaceae</taxon>
        <taxon>Aphanomyces</taxon>
    </lineage>
</organism>
<evidence type="ECO:0000313" key="10">
    <source>
        <dbReference type="EMBL" id="KAF0727699.1"/>
    </source>
</evidence>
<accession>A0A6G0WKD7</accession>
<dbReference type="Pfam" id="PF01529">
    <property type="entry name" value="DHHC"/>
    <property type="match status" value="1"/>
</dbReference>
<keyword evidence="11" id="KW-1185">Reference proteome</keyword>
<dbReference type="SMART" id="SM00248">
    <property type="entry name" value="ANK"/>
    <property type="match status" value="5"/>
</dbReference>
<keyword evidence="6 8" id="KW-0472">Membrane</keyword>
<keyword evidence="2 8" id="KW-0812">Transmembrane</keyword>
<keyword evidence="8" id="KW-0808">Transferase</keyword>
<dbReference type="PANTHER" id="PTHR24161:SF85">
    <property type="entry name" value="PALMITOYLTRANSFERASE HIP14"/>
    <property type="match status" value="1"/>
</dbReference>
<feature type="repeat" description="ANK" evidence="7">
    <location>
        <begin position="84"/>
        <end position="116"/>
    </location>
</feature>
<keyword evidence="4 8" id="KW-1133">Transmembrane helix</keyword>
<dbReference type="VEuPathDB" id="FungiDB:AeMF1_009171"/>
<gene>
    <name evidence="10" type="ORF">Ae201684_014323</name>
</gene>
<reference evidence="10 11" key="1">
    <citation type="submission" date="2019-07" db="EMBL/GenBank/DDBJ databases">
        <title>Genomics analysis of Aphanomyces spp. identifies a new class of oomycete effector associated with host adaptation.</title>
        <authorList>
            <person name="Gaulin E."/>
        </authorList>
    </citation>
    <scope>NUCLEOTIDE SEQUENCE [LARGE SCALE GENOMIC DNA]</scope>
    <source>
        <strain evidence="10 11">ATCC 201684</strain>
    </source>
</reference>
<feature type="transmembrane region" description="Helical" evidence="8">
    <location>
        <begin position="407"/>
        <end position="428"/>
    </location>
</feature>
<dbReference type="InterPro" id="IPR001594">
    <property type="entry name" value="Palmitoyltrfase_DHHC"/>
</dbReference>
<feature type="repeat" description="ANK" evidence="7">
    <location>
        <begin position="187"/>
        <end position="219"/>
    </location>
</feature>
<comment type="caution">
    <text evidence="10">The sequence shown here is derived from an EMBL/GenBank/DDBJ whole genome shotgun (WGS) entry which is preliminary data.</text>
</comment>
<evidence type="ECO:0000259" key="9">
    <source>
        <dbReference type="Pfam" id="PF01529"/>
    </source>
</evidence>